<name>A0AA88S9J0_CHASR</name>
<feature type="compositionally biased region" description="Basic and acidic residues" evidence="4">
    <location>
        <begin position="460"/>
        <end position="473"/>
    </location>
</feature>
<feature type="region of interest" description="Disordered" evidence="4">
    <location>
        <begin position="997"/>
        <end position="1048"/>
    </location>
</feature>
<feature type="compositionally biased region" description="Polar residues" evidence="4">
    <location>
        <begin position="346"/>
        <end position="356"/>
    </location>
</feature>
<feature type="compositionally biased region" description="Polar residues" evidence="4">
    <location>
        <begin position="18"/>
        <end position="36"/>
    </location>
</feature>
<evidence type="ECO:0000259" key="5">
    <source>
        <dbReference type="Pfam" id="PF15309"/>
    </source>
</evidence>
<feature type="compositionally biased region" description="Basic and acidic residues" evidence="4">
    <location>
        <begin position="334"/>
        <end position="344"/>
    </location>
</feature>
<dbReference type="Pfam" id="PF15309">
    <property type="entry name" value="ALMS_motif"/>
    <property type="match status" value="1"/>
</dbReference>
<feature type="compositionally biased region" description="Low complexity" evidence="4">
    <location>
        <begin position="557"/>
        <end position="571"/>
    </location>
</feature>
<dbReference type="GO" id="GO:0005813">
    <property type="term" value="C:centrosome"/>
    <property type="evidence" value="ECO:0007669"/>
    <property type="project" value="UniProtKB-SubCell"/>
</dbReference>
<feature type="compositionally biased region" description="Polar residues" evidence="4">
    <location>
        <begin position="586"/>
        <end position="608"/>
    </location>
</feature>
<feature type="compositionally biased region" description="Polar residues" evidence="4">
    <location>
        <begin position="1321"/>
        <end position="1333"/>
    </location>
</feature>
<feature type="compositionally biased region" description="Polar residues" evidence="4">
    <location>
        <begin position="902"/>
        <end position="933"/>
    </location>
</feature>
<feature type="compositionally biased region" description="Polar residues" evidence="4">
    <location>
        <begin position="412"/>
        <end position="428"/>
    </location>
</feature>
<feature type="region of interest" description="Disordered" evidence="4">
    <location>
        <begin position="412"/>
        <end position="431"/>
    </location>
</feature>
<feature type="domain" description="ALMS motif" evidence="5">
    <location>
        <begin position="2050"/>
        <end position="2175"/>
    </location>
</feature>
<evidence type="ECO:0000313" key="7">
    <source>
        <dbReference type="Proteomes" id="UP001187415"/>
    </source>
</evidence>
<proteinExistence type="predicted"/>
<dbReference type="PANTHER" id="PTHR21553">
    <property type="entry name" value="ALMS1-RELATED"/>
    <property type="match status" value="1"/>
</dbReference>
<dbReference type="GO" id="GO:0046599">
    <property type="term" value="P:regulation of centriole replication"/>
    <property type="evidence" value="ECO:0007669"/>
    <property type="project" value="TreeGrafter"/>
</dbReference>
<feature type="compositionally biased region" description="Pro residues" evidence="4">
    <location>
        <begin position="1230"/>
        <end position="1240"/>
    </location>
</feature>
<sequence>MTDNNNLEPSELMADEGLSQSVGQTPRGQATESLHISSPDPRQPALTTDECELQQTGAYSFQLEFQDSNLSPALALLPVSTGVEHNLTEYSFFHHSDNEFAPLSAYPDISVTSERFHAPSQEWTTHAFECGTLSQHSLTQATGLSEERESSCCSLSQHSLSPGGESQLKEISYSPIDKQGAPSRVDTGSDEKDFESSGKIVVKATEDETFFLSKDVPAHQLLDRLQKDIGMLSSSSAISSASGMSVTSTASLVRESKSANICEPGNDQSIFRREGPPGEAPLPQQQTHQPDICTPPKQSQTLSPEVCNITMGSRSTQPDDTTEALHKELLAEAERHSTHEDKHQKSPTPTFTPNPTEISEDKLRLARTNLGGVPWTCAFSASVTRVHHEQDPLFLGDQTGIDGSYLGFLPQSKSTPGAFNPTPKSSVKTKLGQLSVVESDKENSFESSTGTSPQPTGPVAEDHSSDMKKKGPEEATSAKVQSLPSVNYMQKVDAWRSNQSSAKMSLFDSLAMQGFSGISPKKKAYHAVSDTLNHILSQQVKSLQQPKISSAAGQTGTHTSSTVISCSSSPSRGEAVGSSPNDKDNTVSVAQTGASPFGRSQSHSSHSTVVMLGQKDQKTLIKQERYAPYWTSELSTPPPQPRLQELNIEDRIPLYLHNLGIDQSPSTILTPFVPRGPIREPEFSPTELCTIRGSTATPTKSTQPSEGGSPHKAEFSRSSILSVDSSTSIPLCLDSLGPAISIPDQITCRSSSDTEAIQIAGGMPSCSQSDEGCHVSILHSGHSSLTSNQNAVQLGQKFVSDVSLGTNLLYGERNIESPLQTSRSLNQSAEDSIVSSKALREIHTLLSQAENVVSTRSCAVSSTSAAVPCVPTDCDVFVSRTQTDGLEDSLLSSSSAAENPRTHSSFLVTRSSSDSMLTSEEARQTSFGRNSMISSWKQSSPSTQSLSTGLAPLMGTHGGSASLVLSKPTRRTEPEGCSAVLPDGKIQTQPAVIKPLLPVNTQQLSPTPSDTVGAPEEEQKTKIGNPAHSGSSSLTVDDTDQGVVSDGSSEGSLLLRVAKLLQSESPSTKASSSNSVADQEENKDRAWLKLKIPGQQYEPVMMGKEDRERIEEIKTELLLERPVMSQGSTDTESGEVYSVGLSMRQDLHQPVQTFLTFSNVPNNQPMEGFNTDCRESSVQLQHRHQLDLEARIHEIAAREKVALPRTHPRALTSITIATRKRSTSSSPSASPVPPLSPAPEPLHLAELSTGSVEHPKAHRQLPLSQDENSRTPREASLEPSSLSSKNESPLSSAHLHREDVNKELSVQDSSASDGHRAEQATGLTTSESPSRTGHVTRVHFTMSPKATDDRQAIAVHSSHVNDVSELPRKEFVAAANSPYEGVGLSSPAELFDTRKQLRQQTNSSTRFNSTVLQGASTSTSTQSFTPRYRPEHSPGHLTTLSPAVPVLLPYKPRGSEELFYVPQTEAYVSSTGLSDTTMESSHTGSDDAVPPRFSSNVLGHSNPGLDRGVGIRHTEGIYSKRFKTAAFIMQQPKPGGASVAADESETCESQVPKPSSHVSVAFTRVPLPSTQEASTTNQGTSPVQFYSYNQPDPSNQAYQPVHVEMDCDRTSPHLNQNFIPNAGGQQIQQSRDPVSQQSGLDQLWQRFCQLWSLEESRPTTDREASQVERLERLFHLIHNMRAADLPEQGEVEMRRQRAAGGEKQAPRANERRLHYEAGETERNVRESRRVEDDLRSHTGRQRPRVEKSQPVGDSSPASLTSSVSRSSFQSQHLCPADRDGTDTLSSVSGSMSTVDTARLIRVFGAHRVQHLKSSPRLSKIYSTINNQKEGREQRRGRTTAPPDVSAQSETTGTDESVAADSASSTSPYMLPSHRGPSRSLAARKAVKLVSKGIQAGDLEIVSNGTRRHTRDVGTTFPSPGETKAQTRVSSSSISADRRTGEPRNPSKSQGSQKQRKSKRSPSKRYPEGVSWFISADELRSEVRKENQSRDELSARRPSAAWFEPYATRQPWREPLRQRQVHEDINRQPAFIHHAGPDPEPRTKTTSSGLARVSLQEALEMQRPDFISQSTQRMRRLALQVEERKLKPKTKVFTAEEDELFRQAVGLGRWPRPGTARLRRAVPRKEMIQRSKGIYENLPEVQRKREEEKRKAEYQSYRLNAKLYNKRITNRVLGRRSAWQ</sequence>
<evidence type="ECO:0000313" key="6">
    <source>
        <dbReference type="EMBL" id="KAK2826705.1"/>
    </source>
</evidence>
<feature type="compositionally biased region" description="Polar residues" evidence="4">
    <location>
        <begin position="1063"/>
        <end position="1077"/>
    </location>
</feature>
<feature type="compositionally biased region" description="Low complexity" evidence="4">
    <location>
        <begin position="1754"/>
        <end position="1770"/>
    </location>
</feature>
<evidence type="ECO:0000256" key="4">
    <source>
        <dbReference type="SAM" id="MobiDB-lite"/>
    </source>
</evidence>
<protein>
    <recommendedName>
        <fullName evidence="5">ALMS motif domain-containing protein</fullName>
    </recommendedName>
</protein>
<feature type="region of interest" description="Disordered" evidence="4">
    <location>
        <begin position="1687"/>
        <end position="1790"/>
    </location>
</feature>
<feature type="compositionally biased region" description="Polar residues" evidence="4">
    <location>
        <begin position="1923"/>
        <end position="1934"/>
    </location>
</feature>
<reference evidence="6" key="1">
    <citation type="submission" date="2023-07" db="EMBL/GenBank/DDBJ databases">
        <title>Chromosome-level Genome Assembly of Striped Snakehead (Channa striata).</title>
        <authorList>
            <person name="Liu H."/>
        </authorList>
    </citation>
    <scope>NUCLEOTIDE SEQUENCE</scope>
    <source>
        <strain evidence="6">Gz</strain>
        <tissue evidence="6">Muscle</tissue>
    </source>
</reference>
<comment type="subcellular location">
    <subcellularLocation>
        <location evidence="1">Cytoplasm</location>
        <location evidence="1">Cytoskeleton</location>
        <location evidence="1">Microtubule organizing center</location>
        <location evidence="1">Centrosome</location>
    </subcellularLocation>
</comment>
<feature type="compositionally biased region" description="Low complexity" evidence="4">
    <location>
        <begin position="934"/>
        <end position="948"/>
    </location>
</feature>
<dbReference type="GO" id="GO:0005814">
    <property type="term" value="C:centriole"/>
    <property type="evidence" value="ECO:0007669"/>
    <property type="project" value="TreeGrafter"/>
</dbReference>
<evidence type="ECO:0000256" key="2">
    <source>
        <dbReference type="ARBA" id="ARBA00022490"/>
    </source>
</evidence>
<feature type="region of interest" description="Disordered" evidence="4">
    <location>
        <begin position="1063"/>
        <end position="1082"/>
    </location>
</feature>
<feature type="region of interest" description="Disordered" evidence="4">
    <location>
        <begin position="547"/>
        <end position="608"/>
    </location>
</feature>
<feature type="region of interest" description="Disordered" evidence="4">
    <location>
        <begin position="1819"/>
        <end position="1879"/>
    </location>
</feature>
<keyword evidence="7" id="KW-1185">Reference proteome</keyword>
<feature type="region of interest" description="Disordered" evidence="4">
    <location>
        <begin position="437"/>
        <end position="482"/>
    </location>
</feature>
<feature type="region of interest" description="Disordered" evidence="4">
    <location>
        <begin position="1400"/>
        <end position="1437"/>
    </location>
</feature>
<feature type="compositionally biased region" description="Polar residues" evidence="4">
    <location>
        <begin position="999"/>
        <end position="1010"/>
    </location>
</feature>
<keyword evidence="2" id="KW-0963">Cytoplasm</keyword>
<feature type="region of interest" description="Disordered" evidence="4">
    <location>
        <begin position="174"/>
        <end position="196"/>
    </location>
</feature>
<feature type="compositionally biased region" description="Basic and acidic residues" evidence="4">
    <location>
        <begin position="1704"/>
        <end position="1736"/>
    </location>
</feature>
<organism evidence="6 7">
    <name type="scientific">Channa striata</name>
    <name type="common">Snakehead murrel</name>
    <name type="synonym">Ophicephalus striatus</name>
    <dbReference type="NCBI Taxonomy" id="64152"/>
    <lineage>
        <taxon>Eukaryota</taxon>
        <taxon>Metazoa</taxon>
        <taxon>Chordata</taxon>
        <taxon>Craniata</taxon>
        <taxon>Vertebrata</taxon>
        <taxon>Euteleostomi</taxon>
        <taxon>Actinopterygii</taxon>
        <taxon>Neopterygii</taxon>
        <taxon>Teleostei</taxon>
        <taxon>Neoteleostei</taxon>
        <taxon>Acanthomorphata</taxon>
        <taxon>Anabantaria</taxon>
        <taxon>Anabantiformes</taxon>
        <taxon>Channoidei</taxon>
        <taxon>Channidae</taxon>
        <taxon>Channa</taxon>
    </lineage>
</organism>
<keyword evidence="3" id="KW-0206">Cytoskeleton</keyword>
<dbReference type="InterPro" id="IPR029299">
    <property type="entry name" value="ALMS_motif"/>
</dbReference>
<dbReference type="GO" id="GO:0008017">
    <property type="term" value="F:microtubule binding"/>
    <property type="evidence" value="ECO:0007669"/>
    <property type="project" value="TreeGrafter"/>
</dbReference>
<feature type="compositionally biased region" description="Basic residues" evidence="4">
    <location>
        <begin position="1953"/>
        <end position="1962"/>
    </location>
</feature>
<feature type="compositionally biased region" description="Low complexity" evidence="4">
    <location>
        <begin position="1277"/>
        <end position="1292"/>
    </location>
</feature>
<feature type="compositionally biased region" description="Polar residues" evidence="4">
    <location>
        <begin position="1845"/>
        <end position="1854"/>
    </location>
</feature>
<feature type="region of interest" description="Disordered" evidence="4">
    <location>
        <begin position="889"/>
        <end position="982"/>
    </location>
</feature>
<feature type="region of interest" description="Disordered" evidence="4">
    <location>
        <begin position="334"/>
        <end position="356"/>
    </location>
</feature>
<comment type="caution">
    <text evidence="6">The sequence shown here is derived from an EMBL/GenBank/DDBJ whole genome shotgun (WGS) entry which is preliminary data.</text>
</comment>
<dbReference type="GO" id="GO:0005829">
    <property type="term" value="C:cytosol"/>
    <property type="evidence" value="ECO:0007669"/>
    <property type="project" value="TreeGrafter"/>
</dbReference>
<feature type="region of interest" description="Disordered" evidence="4">
    <location>
        <begin position="1203"/>
        <end position="1334"/>
    </location>
</feature>
<feature type="region of interest" description="Disordered" evidence="4">
    <location>
        <begin position="1"/>
        <end position="46"/>
    </location>
</feature>
<feature type="compositionally biased region" description="Polar residues" evidence="4">
    <location>
        <begin position="445"/>
        <end position="454"/>
    </location>
</feature>
<accession>A0AA88S9J0</accession>
<dbReference type="Proteomes" id="UP001187415">
    <property type="component" value="Unassembled WGS sequence"/>
</dbReference>
<feature type="region of interest" description="Disordered" evidence="4">
    <location>
        <begin position="1899"/>
        <end position="1967"/>
    </location>
</feature>
<evidence type="ECO:0000256" key="1">
    <source>
        <dbReference type="ARBA" id="ARBA00004300"/>
    </source>
</evidence>
<feature type="region of interest" description="Disordered" evidence="4">
    <location>
        <begin position="692"/>
        <end position="719"/>
    </location>
</feature>
<gene>
    <name evidence="6" type="ORF">Q5P01_020919</name>
</gene>
<feature type="compositionally biased region" description="Polar residues" evidence="4">
    <location>
        <begin position="1400"/>
        <end position="1425"/>
    </location>
</feature>
<feature type="region of interest" description="Disordered" evidence="4">
    <location>
        <begin position="260"/>
        <end position="289"/>
    </location>
</feature>
<feature type="compositionally biased region" description="Polar residues" evidence="4">
    <location>
        <begin position="547"/>
        <end position="556"/>
    </location>
</feature>
<feature type="compositionally biased region" description="Basic and acidic residues" evidence="4">
    <location>
        <begin position="187"/>
        <end position="196"/>
    </location>
</feature>
<dbReference type="PANTHER" id="PTHR21553:SF36">
    <property type="entry name" value="ALMS1 CENTROSOME AND BASAL BODY-ASSOCIATED PROTEIN-RELATED"/>
    <property type="match status" value="1"/>
</dbReference>
<evidence type="ECO:0000256" key="3">
    <source>
        <dbReference type="ARBA" id="ARBA00023212"/>
    </source>
</evidence>
<feature type="compositionally biased region" description="Polar residues" evidence="4">
    <location>
        <begin position="692"/>
        <end position="706"/>
    </location>
</feature>
<dbReference type="EMBL" id="JAUPFM010000016">
    <property type="protein sequence ID" value="KAK2826705.1"/>
    <property type="molecule type" value="Genomic_DNA"/>
</dbReference>
<feature type="compositionally biased region" description="Basic and acidic residues" evidence="4">
    <location>
        <begin position="1267"/>
        <end position="1276"/>
    </location>
</feature>